<comment type="similarity">
    <text evidence="4">Belongs to the class I-like SAM-binding methyltransferase superfamily. MenG/UbiE family.</text>
</comment>
<keyword evidence="3 4" id="KW-0949">S-adenosyl-L-methionine</keyword>
<dbReference type="PANTHER" id="PTHR43591">
    <property type="entry name" value="METHYLTRANSFERASE"/>
    <property type="match status" value="1"/>
</dbReference>
<accession>A0A1I4LYJ4</accession>
<feature type="binding site" evidence="4">
    <location>
        <position position="62"/>
    </location>
    <ligand>
        <name>S-adenosyl-L-methionine</name>
        <dbReference type="ChEBI" id="CHEBI:59789"/>
    </ligand>
</feature>
<evidence type="ECO:0000256" key="2">
    <source>
        <dbReference type="ARBA" id="ARBA00022679"/>
    </source>
</evidence>
<dbReference type="PROSITE" id="PS51608">
    <property type="entry name" value="SAM_MT_UBIE"/>
    <property type="match status" value="1"/>
</dbReference>
<comment type="pathway">
    <text evidence="4">Quinol/quinone metabolism; menaquinone biosynthesis; menaquinol from 1,4-dihydroxy-2-naphthoate: step 2/2.</text>
</comment>
<evidence type="ECO:0000313" key="6">
    <source>
        <dbReference type="Proteomes" id="UP000199520"/>
    </source>
</evidence>
<dbReference type="Gene3D" id="3.40.50.150">
    <property type="entry name" value="Vaccinia Virus protein VP39"/>
    <property type="match status" value="1"/>
</dbReference>
<dbReference type="Pfam" id="PF01209">
    <property type="entry name" value="Ubie_methyltran"/>
    <property type="match status" value="1"/>
</dbReference>
<gene>
    <name evidence="4" type="primary">menG</name>
    <name evidence="5" type="ORF">SAMN04490355_10284</name>
</gene>
<dbReference type="PANTHER" id="PTHR43591:SF24">
    <property type="entry name" value="2-METHOXY-6-POLYPRENYL-1,4-BENZOQUINOL METHYLASE, MITOCHONDRIAL"/>
    <property type="match status" value="1"/>
</dbReference>
<dbReference type="CDD" id="cd02440">
    <property type="entry name" value="AdoMet_MTases"/>
    <property type="match status" value="1"/>
</dbReference>
<dbReference type="STRING" id="1123291.SAMN04490355_10284"/>
<dbReference type="GO" id="GO:0032259">
    <property type="term" value="P:methylation"/>
    <property type="evidence" value="ECO:0007669"/>
    <property type="project" value="UniProtKB-KW"/>
</dbReference>
<comment type="caution">
    <text evidence="4">Lacks conserved residue(s) required for the propagation of feature annotation.</text>
</comment>
<evidence type="ECO:0000256" key="4">
    <source>
        <dbReference type="HAMAP-Rule" id="MF_01813"/>
    </source>
</evidence>
<evidence type="ECO:0000256" key="3">
    <source>
        <dbReference type="ARBA" id="ARBA00022691"/>
    </source>
</evidence>
<dbReference type="SUPFAM" id="SSF53335">
    <property type="entry name" value="S-adenosyl-L-methionine-dependent methyltransferases"/>
    <property type="match status" value="1"/>
</dbReference>
<keyword evidence="6" id="KW-1185">Reference proteome</keyword>
<evidence type="ECO:0000313" key="5">
    <source>
        <dbReference type="EMBL" id="SFL95856.1"/>
    </source>
</evidence>
<feature type="binding site" evidence="4">
    <location>
        <begin position="111"/>
        <end position="112"/>
    </location>
    <ligand>
        <name>S-adenosyl-L-methionine</name>
        <dbReference type="ChEBI" id="CHEBI:59789"/>
    </ligand>
</feature>
<sequence>MEQMDKHRREDFVQELFDSIAKRYDLFNAVLTLNQDSYWRSFAVNKAYIKTGQSILDVCCGTGKLSIALAEKAGRQGQIVGLDFSETMLQQAKENIRKTPYSQRITLLQGNALHLPFSDQSFDCTTIGFGLRNVADIAKALSEMYRVTKSGGTVLSVELSKPSAPMLKQLYFLYFEHLLPLIGNLGFKKNQPYYNLPASLRTLPDHSEIQKLFLQVGLKQVTSYQLTGGIAAVHLGIK</sequence>
<feature type="binding site" evidence="4">
    <location>
        <position position="83"/>
    </location>
    <ligand>
        <name>S-adenosyl-L-methionine</name>
        <dbReference type="ChEBI" id="CHEBI:59789"/>
    </ligand>
</feature>
<dbReference type="EMBL" id="FOTS01000028">
    <property type="protein sequence ID" value="SFL95856.1"/>
    <property type="molecule type" value="Genomic_DNA"/>
</dbReference>
<keyword evidence="1 4" id="KW-0489">Methyltransferase</keyword>
<dbReference type="OrthoDB" id="9808140at2"/>
<organism evidence="5 6">
    <name type="scientific">Pelosinus propionicus DSM 13327</name>
    <dbReference type="NCBI Taxonomy" id="1123291"/>
    <lineage>
        <taxon>Bacteria</taxon>
        <taxon>Bacillati</taxon>
        <taxon>Bacillota</taxon>
        <taxon>Negativicutes</taxon>
        <taxon>Selenomonadales</taxon>
        <taxon>Sporomusaceae</taxon>
        <taxon>Pelosinus</taxon>
    </lineage>
</organism>
<dbReference type="GO" id="GO:0009234">
    <property type="term" value="P:menaquinone biosynthetic process"/>
    <property type="evidence" value="ECO:0007669"/>
    <property type="project" value="UniProtKB-UniRule"/>
</dbReference>
<dbReference type="NCBIfam" id="NF001243">
    <property type="entry name" value="PRK00216.1-4"/>
    <property type="match status" value="1"/>
</dbReference>
<dbReference type="InterPro" id="IPR004033">
    <property type="entry name" value="UbiE/COQ5_MeTrFase"/>
</dbReference>
<dbReference type="UniPathway" id="UPA00079">
    <property type="reaction ID" value="UER00169"/>
</dbReference>
<protein>
    <recommendedName>
        <fullName evidence="4">Demethylmenaquinone methyltransferase</fullName>
        <ecNumber evidence="4">2.1.1.163</ecNumber>
    </recommendedName>
</protein>
<name>A0A1I4LYJ4_9FIRM</name>
<reference evidence="6" key="1">
    <citation type="submission" date="2016-10" db="EMBL/GenBank/DDBJ databases">
        <authorList>
            <person name="Varghese N."/>
            <person name="Submissions S."/>
        </authorList>
    </citation>
    <scope>NUCLEOTIDE SEQUENCE [LARGE SCALE GENOMIC DNA]</scope>
    <source>
        <strain evidence="6">DSM 13327</strain>
    </source>
</reference>
<dbReference type="Proteomes" id="UP000199520">
    <property type="component" value="Unassembled WGS sequence"/>
</dbReference>
<proteinExistence type="inferred from homology"/>
<comment type="catalytic activity">
    <reaction evidence="4">
        <text>a 2-demethylmenaquinol + S-adenosyl-L-methionine = a menaquinol + S-adenosyl-L-homocysteine + H(+)</text>
        <dbReference type="Rhea" id="RHEA:42640"/>
        <dbReference type="Rhea" id="RHEA-COMP:9539"/>
        <dbReference type="Rhea" id="RHEA-COMP:9563"/>
        <dbReference type="ChEBI" id="CHEBI:15378"/>
        <dbReference type="ChEBI" id="CHEBI:18151"/>
        <dbReference type="ChEBI" id="CHEBI:55437"/>
        <dbReference type="ChEBI" id="CHEBI:57856"/>
        <dbReference type="ChEBI" id="CHEBI:59789"/>
        <dbReference type="EC" id="2.1.1.163"/>
    </reaction>
</comment>
<keyword evidence="2 4" id="KW-0808">Transferase</keyword>
<dbReference type="NCBIfam" id="TIGR01934">
    <property type="entry name" value="MenG_MenH_UbiE"/>
    <property type="match status" value="1"/>
</dbReference>
<dbReference type="InterPro" id="IPR029063">
    <property type="entry name" value="SAM-dependent_MTases_sf"/>
</dbReference>
<dbReference type="NCBIfam" id="NF001244">
    <property type="entry name" value="PRK00216.1-5"/>
    <property type="match status" value="1"/>
</dbReference>
<keyword evidence="4" id="KW-0474">Menaquinone biosynthesis</keyword>
<dbReference type="AlphaFoldDB" id="A0A1I4LYJ4"/>
<dbReference type="HAMAP" id="MF_01813">
    <property type="entry name" value="MenG_UbiE_methyltr"/>
    <property type="match status" value="1"/>
</dbReference>
<dbReference type="EC" id="2.1.1.163" evidence="4"/>
<dbReference type="GO" id="GO:0043770">
    <property type="term" value="F:demethylmenaquinone methyltransferase activity"/>
    <property type="evidence" value="ECO:0007669"/>
    <property type="project" value="UniProtKB-UniRule"/>
</dbReference>
<comment type="function">
    <text evidence="4">Methyltransferase required for the conversion of demethylmenaquinol (DMKH2) to menaquinol (MKH2).</text>
</comment>
<evidence type="ECO:0000256" key="1">
    <source>
        <dbReference type="ARBA" id="ARBA00022603"/>
    </source>
</evidence>